<feature type="region of interest" description="Disordered" evidence="1">
    <location>
        <begin position="1"/>
        <end position="76"/>
    </location>
</feature>
<feature type="compositionally biased region" description="Basic and acidic residues" evidence="1">
    <location>
        <begin position="36"/>
        <end position="51"/>
    </location>
</feature>
<dbReference type="InterPro" id="IPR018691">
    <property type="entry name" value="DUF2188"/>
</dbReference>
<organism evidence="2 3">
    <name type="scientific">Oligosphaera ethanolica</name>
    <dbReference type="NCBI Taxonomy" id="760260"/>
    <lineage>
        <taxon>Bacteria</taxon>
        <taxon>Pseudomonadati</taxon>
        <taxon>Lentisphaerota</taxon>
        <taxon>Oligosphaeria</taxon>
        <taxon>Oligosphaerales</taxon>
        <taxon>Oligosphaeraceae</taxon>
        <taxon>Oligosphaera</taxon>
    </lineage>
</organism>
<evidence type="ECO:0000313" key="2">
    <source>
        <dbReference type="EMBL" id="MDQ0289473.1"/>
    </source>
</evidence>
<comment type="caution">
    <text evidence="2">The sequence shown here is derived from an EMBL/GenBank/DDBJ whole genome shotgun (WGS) entry which is preliminary data.</text>
</comment>
<accession>A0AAE3VFC4</accession>
<proteinExistence type="predicted"/>
<dbReference type="EMBL" id="JAUSVL010000001">
    <property type="protein sequence ID" value="MDQ0289473.1"/>
    <property type="molecule type" value="Genomic_DNA"/>
</dbReference>
<reference evidence="2" key="1">
    <citation type="submission" date="2023-07" db="EMBL/GenBank/DDBJ databases">
        <title>Genomic Encyclopedia of Type Strains, Phase IV (KMG-IV): sequencing the most valuable type-strain genomes for metagenomic binning, comparative biology and taxonomic classification.</title>
        <authorList>
            <person name="Goeker M."/>
        </authorList>
    </citation>
    <scope>NUCLEOTIDE SEQUENCE</scope>
    <source>
        <strain evidence="2">DSM 24202</strain>
    </source>
</reference>
<keyword evidence="3" id="KW-1185">Reference proteome</keyword>
<evidence type="ECO:0000313" key="3">
    <source>
        <dbReference type="Proteomes" id="UP001238163"/>
    </source>
</evidence>
<dbReference type="AlphaFoldDB" id="A0AAE3VFC4"/>
<evidence type="ECO:0000256" key="1">
    <source>
        <dbReference type="SAM" id="MobiDB-lite"/>
    </source>
</evidence>
<feature type="compositionally biased region" description="Basic and acidic residues" evidence="1">
    <location>
        <begin position="58"/>
        <end position="76"/>
    </location>
</feature>
<dbReference type="RefSeq" id="WP_307260899.1">
    <property type="nucleotide sequence ID" value="NZ_JAUSVL010000001.1"/>
</dbReference>
<sequence>MGKNQHVVPHEGGWGVRGEGNRRVTSIHPTQGDAIGRAREIAIRQRSEVVTHRPNGQIRDKDSYGPDPCPPKDTKH</sequence>
<name>A0AAE3VFC4_9BACT</name>
<dbReference type="Pfam" id="PF09954">
    <property type="entry name" value="DUF2188"/>
    <property type="match status" value="1"/>
</dbReference>
<protein>
    <submittedName>
        <fullName evidence="2">Uncharacterized protein YdaT</fullName>
    </submittedName>
</protein>
<gene>
    <name evidence="2" type="ORF">J3R75_001580</name>
</gene>
<dbReference type="Proteomes" id="UP001238163">
    <property type="component" value="Unassembled WGS sequence"/>
</dbReference>